<protein>
    <submittedName>
        <fullName evidence="3">Uncharacterized protein</fullName>
    </submittedName>
</protein>
<dbReference type="AlphaFoldDB" id="A0A2P8CJX5"/>
<evidence type="ECO:0000313" key="2">
    <source>
        <dbReference type="EMBL" id="GET19883.1"/>
    </source>
</evidence>
<reference evidence="3 4" key="1">
    <citation type="submission" date="2018-03" db="EMBL/GenBank/DDBJ databases">
        <title>Genomic Encyclopedia of Archaeal and Bacterial Type Strains, Phase II (KMG-II): from individual species to whole genera.</title>
        <authorList>
            <person name="Goeker M."/>
        </authorList>
    </citation>
    <scope>NUCLEOTIDE SEQUENCE [LARGE SCALE GENOMIC DNA]</scope>
    <source>
        <strain evidence="3 4">DSM 27267</strain>
    </source>
</reference>
<reference evidence="2 5" key="2">
    <citation type="submission" date="2019-10" db="EMBL/GenBank/DDBJ databases">
        <title>Prolixibacter strains distinguished by the presence of nitrate reductase genes were adept at nitrate-dependent anaerobic corrosion of metallic iron and carbon steel.</title>
        <authorList>
            <person name="Iino T."/>
            <person name="Shono N."/>
            <person name="Ito K."/>
            <person name="Nakamura R."/>
            <person name="Sueoka K."/>
            <person name="Harayama S."/>
            <person name="Ohkuma M."/>
        </authorList>
    </citation>
    <scope>NUCLEOTIDE SEQUENCE [LARGE SCALE GENOMIC DNA]</scope>
    <source>
        <strain evidence="2 5">MIC1-1</strain>
    </source>
</reference>
<feature type="region of interest" description="Disordered" evidence="1">
    <location>
        <begin position="30"/>
        <end position="62"/>
    </location>
</feature>
<dbReference type="EMBL" id="PYGC01000001">
    <property type="protein sequence ID" value="PSK85261.1"/>
    <property type="molecule type" value="Genomic_DNA"/>
</dbReference>
<gene>
    <name evidence="3" type="ORF">CLV93_101213</name>
    <name evidence="2" type="ORF">JCM18694_01290</name>
</gene>
<evidence type="ECO:0000313" key="4">
    <source>
        <dbReference type="Proteomes" id="UP000240621"/>
    </source>
</evidence>
<name>A0A2P8CJX5_9BACT</name>
<proteinExistence type="predicted"/>
<dbReference type="Proteomes" id="UP000396862">
    <property type="component" value="Unassembled WGS sequence"/>
</dbReference>
<dbReference type="EMBL" id="BLAU01000001">
    <property type="protein sequence ID" value="GET19883.1"/>
    <property type="molecule type" value="Genomic_DNA"/>
</dbReference>
<evidence type="ECO:0000313" key="3">
    <source>
        <dbReference type="EMBL" id="PSK85261.1"/>
    </source>
</evidence>
<sequence>MEKTESQQIAEIIDNGTQKIAEASGKKYKPIEFEQEKQPTEEERQQLSDKVVGQIKEGEKEEEKKMAEHVKMFGEKPKNVFW</sequence>
<organism evidence="3 4">
    <name type="scientific">Prolixibacter denitrificans</name>
    <dbReference type="NCBI Taxonomy" id="1541063"/>
    <lineage>
        <taxon>Bacteria</taxon>
        <taxon>Pseudomonadati</taxon>
        <taxon>Bacteroidota</taxon>
        <taxon>Bacteroidia</taxon>
        <taxon>Marinilabiliales</taxon>
        <taxon>Prolixibacteraceae</taxon>
        <taxon>Prolixibacter</taxon>
    </lineage>
</organism>
<keyword evidence="5" id="KW-1185">Reference proteome</keyword>
<dbReference type="Proteomes" id="UP000240621">
    <property type="component" value="Unassembled WGS sequence"/>
</dbReference>
<feature type="compositionally biased region" description="Basic and acidic residues" evidence="1">
    <location>
        <begin position="30"/>
        <end position="47"/>
    </location>
</feature>
<dbReference type="RefSeq" id="WP_106540318.1">
    <property type="nucleotide sequence ID" value="NZ_BLAU01000001.1"/>
</dbReference>
<accession>A0A2P8CJX5</accession>
<evidence type="ECO:0000313" key="5">
    <source>
        <dbReference type="Proteomes" id="UP000396862"/>
    </source>
</evidence>
<evidence type="ECO:0000256" key="1">
    <source>
        <dbReference type="SAM" id="MobiDB-lite"/>
    </source>
</evidence>
<comment type="caution">
    <text evidence="3">The sequence shown here is derived from an EMBL/GenBank/DDBJ whole genome shotgun (WGS) entry which is preliminary data.</text>
</comment>